<reference evidence="2" key="2">
    <citation type="submission" date="2015-01" db="EMBL/GenBank/DDBJ databases">
        <title>Evolutionary Origins and Diversification of the Mycorrhizal Mutualists.</title>
        <authorList>
            <consortium name="DOE Joint Genome Institute"/>
            <consortium name="Mycorrhizal Genomics Consortium"/>
            <person name="Kohler A."/>
            <person name="Kuo A."/>
            <person name="Nagy L.G."/>
            <person name="Floudas D."/>
            <person name="Copeland A."/>
            <person name="Barry K.W."/>
            <person name="Cichocki N."/>
            <person name="Veneault-Fourrey C."/>
            <person name="LaButti K."/>
            <person name="Lindquist E.A."/>
            <person name="Lipzen A."/>
            <person name="Lundell T."/>
            <person name="Morin E."/>
            <person name="Murat C."/>
            <person name="Riley R."/>
            <person name="Ohm R."/>
            <person name="Sun H."/>
            <person name="Tunlid A."/>
            <person name="Henrissat B."/>
            <person name="Grigoriev I.V."/>
            <person name="Hibbett D.S."/>
            <person name="Martin F."/>
        </authorList>
    </citation>
    <scope>NUCLEOTIDE SEQUENCE [LARGE SCALE GENOMIC DNA]</scope>
    <source>
        <strain evidence="2">F 1598</strain>
    </source>
</reference>
<accession>A0A0C3F568</accession>
<dbReference type="InParanoid" id="A0A0C3F568"/>
<dbReference type="HOGENOM" id="CLU_3088055_0_0_1"/>
<dbReference type="Proteomes" id="UP000054166">
    <property type="component" value="Unassembled WGS sequence"/>
</dbReference>
<evidence type="ECO:0000313" key="2">
    <source>
        <dbReference type="Proteomes" id="UP000054166"/>
    </source>
</evidence>
<name>A0A0C3F568_PILCF</name>
<dbReference type="AlphaFoldDB" id="A0A0C3F568"/>
<sequence length="52" mass="5874">MDIFSNHSKRSMSEEFVESEDFDQRVQSSSLAFGNARQVYEVVMSAVSRVVG</sequence>
<protein>
    <submittedName>
        <fullName evidence="1">Uncharacterized protein</fullName>
    </submittedName>
</protein>
<organism evidence="1 2">
    <name type="scientific">Piloderma croceum (strain F 1598)</name>
    <dbReference type="NCBI Taxonomy" id="765440"/>
    <lineage>
        <taxon>Eukaryota</taxon>
        <taxon>Fungi</taxon>
        <taxon>Dikarya</taxon>
        <taxon>Basidiomycota</taxon>
        <taxon>Agaricomycotina</taxon>
        <taxon>Agaricomycetes</taxon>
        <taxon>Agaricomycetidae</taxon>
        <taxon>Atheliales</taxon>
        <taxon>Atheliaceae</taxon>
        <taxon>Piloderma</taxon>
    </lineage>
</organism>
<proteinExistence type="predicted"/>
<reference evidence="1 2" key="1">
    <citation type="submission" date="2014-04" db="EMBL/GenBank/DDBJ databases">
        <authorList>
            <consortium name="DOE Joint Genome Institute"/>
            <person name="Kuo A."/>
            <person name="Tarkka M."/>
            <person name="Buscot F."/>
            <person name="Kohler A."/>
            <person name="Nagy L.G."/>
            <person name="Floudas D."/>
            <person name="Copeland A."/>
            <person name="Barry K.W."/>
            <person name="Cichocki N."/>
            <person name="Veneault-Fourrey C."/>
            <person name="LaButti K."/>
            <person name="Lindquist E.A."/>
            <person name="Lipzen A."/>
            <person name="Lundell T."/>
            <person name="Morin E."/>
            <person name="Murat C."/>
            <person name="Sun H."/>
            <person name="Tunlid A."/>
            <person name="Henrissat B."/>
            <person name="Grigoriev I.V."/>
            <person name="Hibbett D.S."/>
            <person name="Martin F."/>
            <person name="Nordberg H.P."/>
            <person name="Cantor M.N."/>
            <person name="Hua S.X."/>
        </authorList>
    </citation>
    <scope>NUCLEOTIDE SEQUENCE [LARGE SCALE GENOMIC DNA]</scope>
    <source>
        <strain evidence="1 2">F 1598</strain>
    </source>
</reference>
<dbReference type="EMBL" id="KN833007">
    <property type="protein sequence ID" value="KIM79850.1"/>
    <property type="molecule type" value="Genomic_DNA"/>
</dbReference>
<evidence type="ECO:0000313" key="1">
    <source>
        <dbReference type="EMBL" id="KIM79850.1"/>
    </source>
</evidence>
<gene>
    <name evidence="1" type="ORF">PILCRDRAFT_547124</name>
</gene>
<keyword evidence="2" id="KW-1185">Reference proteome</keyword>